<dbReference type="InterPro" id="IPR017972">
    <property type="entry name" value="Cyt_P450_CS"/>
</dbReference>
<keyword evidence="4 7" id="KW-0560">Oxidoreductase</keyword>
<keyword evidence="3 7" id="KW-0479">Metal-binding</keyword>
<dbReference type="PRINTS" id="PR00359">
    <property type="entry name" value="BP450"/>
</dbReference>
<evidence type="ECO:0000256" key="6">
    <source>
        <dbReference type="ARBA" id="ARBA00023033"/>
    </source>
</evidence>
<dbReference type="GO" id="GO:0020037">
    <property type="term" value="F:heme binding"/>
    <property type="evidence" value="ECO:0007669"/>
    <property type="project" value="InterPro"/>
</dbReference>
<dbReference type="SUPFAM" id="SSF48264">
    <property type="entry name" value="Cytochrome P450"/>
    <property type="match status" value="1"/>
</dbReference>
<dbReference type="InterPro" id="IPR001128">
    <property type="entry name" value="Cyt_P450"/>
</dbReference>
<keyword evidence="2 7" id="KW-0349">Heme</keyword>
<dbReference type="PROSITE" id="PS00086">
    <property type="entry name" value="CYTOCHROME_P450"/>
    <property type="match status" value="1"/>
</dbReference>
<dbReference type="InterPro" id="IPR036396">
    <property type="entry name" value="Cyt_P450_sf"/>
</dbReference>
<gene>
    <name evidence="8" type="ORF">BCF44_109271</name>
</gene>
<dbReference type="GO" id="GO:0008395">
    <property type="term" value="F:steroid hydroxylase activity"/>
    <property type="evidence" value="ECO:0007669"/>
    <property type="project" value="TreeGrafter"/>
</dbReference>
<dbReference type="PANTHER" id="PTHR46696:SF4">
    <property type="entry name" value="BIOTIN BIOSYNTHESIS CYTOCHROME P450"/>
    <property type="match status" value="1"/>
</dbReference>
<evidence type="ECO:0000256" key="7">
    <source>
        <dbReference type="RuleBase" id="RU000461"/>
    </source>
</evidence>
<dbReference type="RefSeq" id="WP_116177159.1">
    <property type="nucleotide sequence ID" value="NZ_CP144375.1"/>
</dbReference>
<sequence length="385" mass="42522">MTGVLTQLAANPYPLYAQLRKLPNPGPNLVSHAEVREALNHPDLVVDKLNDLRRVLPAELADGALARTLRSILAFQEGDGHRRLRRVLAKRLVGKQIDGQRDTIERFTAELLDEVGGEGDVVRELAYPLPARVISNLLGIEWSHVDKLLAWSDTLVRIMSAGTIEPATAVVWEQQMADMRDLVSQLCSDRRREPRDDLISSLLEMGDETLSFDELAANVLFMVTAGHETSTDLLASGILTLLRHPSQLAALRADPSLIDGAVEEVFRYESPLQNVGRVPRVDVTIGGRVLREGRLVNLLIGAANRDPAVFEDPDTFDITRDPNPHLGFGFGAHFCLGAGLARLEARVALPMVLARFPRLELAEHDVPWRSAPGFRGPARVPVRWT</sequence>
<name>A0A3E0HEU8_9PSEU</name>
<evidence type="ECO:0000256" key="2">
    <source>
        <dbReference type="ARBA" id="ARBA00022617"/>
    </source>
</evidence>
<dbReference type="GO" id="GO:0006707">
    <property type="term" value="P:cholesterol catabolic process"/>
    <property type="evidence" value="ECO:0007669"/>
    <property type="project" value="TreeGrafter"/>
</dbReference>
<dbReference type="AlphaFoldDB" id="A0A3E0HEU8"/>
<comment type="caution">
    <text evidence="8">The sequence shown here is derived from an EMBL/GenBank/DDBJ whole genome shotgun (WGS) entry which is preliminary data.</text>
</comment>
<accession>A0A3E0HEU8</accession>
<dbReference type="PRINTS" id="PR00385">
    <property type="entry name" value="P450"/>
</dbReference>
<evidence type="ECO:0000256" key="1">
    <source>
        <dbReference type="ARBA" id="ARBA00010617"/>
    </source>
</evidence>
<evidence type="ECO:0000313" key="8">
    <source>
        <dbReference type="EMBL" id="REH43728.1"/>
    </source>
</evidence>
<dbReference type="FunFam" id="1.10.630.10:FF:000018">
    <property type="entry name" value="Cytochrome P450 monooxygenase"/>
    <property type="match status" value="1"/>
</dbReference>
<protein>
    <submittedName>
        <fullName evidence="8">Pimeloyl-[acyl-carrier protein] synthase</fullName>
    </submittedName>
</protein>
<reference evidence="8 9" key="1">
    <citation type="submission" date="2018-08" db="EMBL/GenBank/DDBJ databases">
        <title>Genomic Encyclopedia of Archaeal and Bacterial Type Strains, Phase II (KMG-II): from individual species to whole genera.</title>
        <authorList>
            <person name="Goeker M."/>
        </authorList>
    </citation>
    <scope>NUCLEOTIDE SEQUENCE [LARGE SCALE GENOMIC DNA]</scope>
    <source>
        <strain evidence="8 9">DSM 45791</strain>
    </source>
</reference>
<evidence type="ECO:0000313" key="9">
    <source>
        <dbReference type="Proteomes" id="UP000256269"/>
    </source>
</evidence>
<evidence type="ECO:0000256" key="4">
    <source>
        <dbReference type="ARBA" id="ARBA00023002"/>
    </source>
</evidence>
<keyword evidence="6 7" id="KW-0503">Monooxygenase</keyword>
<organism evidence="8 9">
    <name type="scientific">Kutzneria buriramensis</name>
    <dbReference type="NCBI Taxonomy" id="1045776"/>
    <lineage>
        <taxon>Bacteria</taxon>
        <taxon>Bacillati</taxon>
        <taxon>Actinomycetota</taxon>
        <taxon>Actinomycetes</taxon>
        <taxon>Pseudonocardiales</taxon>
        <taxon>Pseudonocardiaceae</taxon>
        <taxon>Kutzneria</taxon>
    </lineage>
</organism>
<dbReference type="EMBL" id="QUNO01000009">
    <property type="protein sequence ID" value="REH43728.1"/>
    <property type="molecule type" value="Genomic_DNA"/>
</dbReference>
<evidence type="ECO:0000256" key="5">
    <source>
        <dbReference type="ARBA" id="ARBA00023004"/>
    </source>
</evidence>
<dbReference type="Gene3D" id="1.10.630.10">
    <property type="entry name" value="Cytochrome P450"/>
    <property type="match status" value="1"/>
</dbReference>
<dbReference type="GO" id="GO:0036199">
    <property type="term" value="F:cholest-4-en-3-one 26-monooxygenase activity"/>
    <property type="evidence" value="ECO:0007669"/>
    <property type="project" value="TreeGrafter"/>
</dbReference>
<dbReference type="Pfam" id="PF00067">
    <property type="entry name" value="p450"/>
    <property type="match status" value="1"/>
</dbReference>
<dbReference type="InterPro" id="IPR002397">
    <property type="entry name" value="Cyt_P450_B"/>
</dbReference>
<dbReference type="PANTHER" id="PTHR46696">
    <property type="entry name" value="P450, PUTATIVE (EUROFUNG)-RELATED"/>
    <property type="match status" value="1"/>
</dbReference>
<dbReference type="OrthoDB" id="4156795at2"/>
<keyword evidence="5 7" id="KW-0408">Iron</keyword>
<evidence type="ECO:0000256" key="3">
    <source>
        <dbReference type="ARBA" id="ARBA00022723"/>
    </source>
</evidence>
<keyword evidence="9" id="KW-1185">Reference proteome</keyword>
<dbReference type="Proteomes" id="UP000256269">
    <property type="component" value="Unassembled WGS sequence"/>
</dbReference>
<dbReference type="GO" id="GO:0005506">
    <property type="term" value="F:iron ion binding"/>
    <property type="evidence" value="ECO:0007669"/>
    <property type="project" value="InterPro"/>
</dbReference>
<dbReference type="CDD" id="cd20625">
    <property type="entry name" value="CYP164-like"/>
    <property type="match status" value="1"/>
</dbReference>
<proteinExistence type="inferred from homology"/>
<comment type="similarity">
    <text evidence="1 7">Belongs to the cytochrome P450 family.</text>
</comment>